<dbReference type="SMART" id="SM00530">
    <property type="entry name" value="HTH_XRE"/>
    <property type="match status" value="1"/>
</dbReference>
<dbReference type="Pfam" id="PF13560">
    <property type="entry name" value="HTH_31"/>
    <property type="match status" value="1"/>
</dbReference>
<gene>
    <name evidence="2" type="ORF">Air01nite_61030</name>
</gene>
<dbReference type="EMBL" id="BONC01000058">
    <property type="protein sequence ID" value="GIF60008.1"/>
    <property type="molecule type" value="Genomic_DNA"/>
</dbReference>
<dbReference type="InterPro" id="IPR010982">
    <property type="entry name" value="Lambda_DNA-bd_dom_sf"/>
</dbReference>
<dbReference type="Proteomes" id="UP000624325">
    <property type="component" value="Unassembled WGS sequence"/>
</dbReference>
<dbReference type="Gene3D" id="1.10.260.40">
    <property type="entry name" value="lambda repressor-like DNA-binding domains"/>
    <property type="match status" value="1"/>
</dbReference>
<accession>A0ABQ4CB53</accession>
<evidence type="ECO:0000313" key="3">
    <source>
        <dbReference type="Proteomes" id="UP000624325"/>
    </source>
</evidence>
<name>A0ABQ4CB53_9ACTN</name>
<evidence type="ECO:0000259" key="1">
    <source>
        <dbReference type="PROSITE" id="PS50943"/>
    </source>
</evidence>
<keyword evidence="3" id="KW-1185">Reference proteome</keyword>
<evidence type="ECO:0000313" key="2">
    <source>
        <dbReference type="EMBL" id="GIF60008.1"/>
    </source>
</evidence>
<dbReference type="RefSeq" id="WP_203706832.1">
    <property type="nucleotide sequence ID" value="NZ_BAAALU010000039.1"/>
</dbReference>
<dbReference type="PROSITE" id="PS50943">
    <property type="entry name" value="HTH_CROC1"/>
    <property type="match status" value="1"/>
</dbReference>
<comment type="caution">
    <text evidence="2">The sequence shown here is derived from an EMBL/GenBank/DDBJ whole genome shotgun (WGS) entry which is preliminary data.</text>
</comment>
<protein>
    <recommendedName>
        <fullName evidence="1">HTH cro/C1-type domain-containing protein</fullName>
    </recommendedName>
</protein>
<dbReference type="SUPFAM" id="SSF47413">
    <property type="entry name" value="lambda repressor-like DNA-binding domains"/>
    <property type="match status" value="1"/>
</dbReference>
<reference evidence="2 3" key="1">
    <citation type="submission" date="2021-01" db="EMBL/GenBank/DDBJ databases">
        <title>Whole genome shotgun sequence of Asanoa iriomotensis NBRC 100142.</title>
        <authorList>
            <person name="Komaki H."/>
            <person name="Tamura T."/>
        </authorList>
    </citation>
    <scope>NUCLEOTIDE SEQUENCE [LARGE SCALE GENOMIC DNA]</scope>
    <source>
        <strain evidence="2 3">NBRC 100142</strain>
    </source>
</reference>
<sequence length="133" mass="14367">MEIVELGRRLRARRTAEGRTIASVAAAAGLSVPYIANLENGRGNPTLAAITGLAAALGAELRVELREDGEPSAPATLPDSLVRFARSPRFTNERLPDRERVLTAMAAMGALADRPLTDLDWHRILDTVVLLTR</sequence>
<organism evidence="2 3">
    <name type="scientific">Asanoa iriomotensis</name>
    <dbReference type="NCBI Taxonomy" id="234613"/>
    <lineage>
        <taxon>Bacteria</taxon>
        <taxon>Bacillati</taxon>
        <taxon>Actinomycetota</taxon>
        <taxon>Actinomycetes</taxon>
        <taxon>Micromonosporales</taxon>
        <taxon>Micromonosporaceae</taxon>
        <taxon>Asanoa</taxon>
    </lineage>
</organism>
<dbReference type="CDD" id="cd00093">
    <property type="entry name" value="HTH_XRE"/>
    <property type="match status" value="1"/>
</dbReference>
<dbReference type="InterPro" id="IPR001387">
    <property type="entry name" value="Cro/C1-type_HTH"/>
</dbReference>
<feature type="domain" description="HTH cro/C1-type" evidence="1">
    <location>
        <begin position="10"/>
        <end position="65"/>
    </location>
</feature>
<proteinExistence type="predicted"/>